<sequence length="71" mass="8633">MLLNQQSPYKQALALEGIKNQTTNHQYFTSFPAFPKLFKRVLVYKAFPKLSHFYYLLSHIFQQQFQSWKRF</sequence>
<dbReference type="Proteomes" id="UP001202328">
    <property type="component" value="Unassembled WGS sequence"/>
</dbReference>
<evidence type="ECO:0000313" key="1">
    <source>
        <dbReference type="EMBL" id="KAI3912303.1"/>
    </source>
</evidence>
<keyword evidence="2" id="KW-1185">Reference proteome</keyword>
<protein>
    <submittedName>
        <fullName evidence="1">Uncharacterized protein</fullName>
    </submittedName>
</protein>
<organism evidence="1 2">
    <name type="scientific">Papaver atlanticum</name>
    <dbReference type="NCBI Taxonomy" id="357466"/>
    <lineage>
        <taxon>Eukaryota</taxon>
        <taxon>Viridiplantae</taxon>
        <taxon>Streptophyta</taxon>
        <taxon>Embryophyta</taxon>
        <taxon>Tracheophyta</taxon>
        <taxon>Spermatophyta</taxon>
        <taxon>Magnoliopsida</taxon>
        <taxon>Ranunculales</taxon>
        <taxon>Papaveraceae</taxon>
        <taxon>Papaveroideae</taxon>
        <taxon>Papaver</taxon>
    </lineage>
</organism>
<name>A0AAD4XH79_9MAGN</name>
<accession>A0AAD4XH79</accession>
<reference evidence="1" key="1">
    <citation type="submission" date="2022-04" db="EMBL/GenBank/DDBJ databases">
        <title>A functionally conserved STORR gene fusion in Papaver species that diverged 16.8 million years ago.</title>
        <authorList>
            <person name="Catania T."/>
        </authorList>
    </citation>
    <scope>NUCLEOTIDE SEQUENCE</scope>
    <source>
        <strain evidence="1">S-188037</strain>
    </source>
</reference>
<gene>
    <name evidence="1" type="ORF">MKW98_023172</name>
</gene>
<dbReference type="EMBL" id="JAJJMB010009803">
    <property type="protein sequence ID" value="KAI3912303.1"/>
    <property type="molecule type" value="Genomic_DNA"/>
</dbReference>
<comment type="caution">
    <text evidence="1">The sequence shown here is derived from an EMBL/GenBank/DDBJ whole genome shotgun (WGS) entry which is preliminary data.</text>
</comment>
<proteinExistence type="predicted"/>
<dbReference type="AlphaFoldDB" id="A0AAD4XH79"/>
<evidence type="ECO:0000313" key="2">
    <source>
        <dbReference type="Proteomes" id="UP001202328"/>
    </source>
</evidence>